<dbReference type="AlphaFoldDB" id="A0A7X6I8T1"/>
<dbReference type="Gene3D" id="1.10.260.40">
    <property type="entry name" value="lambda repressor-like DNA-binding domains"/>
    <property type="match status" value="1"/>
</dbReference>
<evidence type="ECO:0000256" key="1">
    <source>
        <dbReference type="SAM" id="MobiDB-lite"/>
    </source>
</evidence>
<accession>A0A7X6I8T1</accession>
<dbReference type="GO" id="GO:0003677">
    <property type="term" value="F:DNA binding"/>
    <property type="evidence" value="ECO:0007669"/>
    <property type="project" value="InterPro"/>
</dbReference>
<feature type="region of interest" description="Disordered" evidence="1">
    <location>
        <begin position="49"/>
        <end position="75"/>
    </location>
</feature>
<dbReference type="PROSITE" id="PS50943">
    <property type="entry name" value="HTH_CROC1"/>
    <property type="match status" value="1"/>
</dbReference>
<protein>
    <submittedName>
        <fullName evidence="3">Helix-turn-helix domain-containing protein</fullName>
    </submittedName>
</protein>
<sequence>MPDIASALKSEIARISRKVLRGEVDSLKKATTSYRRDIAALKKRVQQLEQQIGRAPKSSRVVDEPRPAGEGMGSRKLRFSATRFAAQRTKAGLSAANYAKLLGVSPLSVYKWESGQTRPRQAQLEAIASLRNLGKREVAARLAQVEAAGAGK</sequence>
<name>A0A7X6I8T1_9BURK</name>
<evidence type="ECO:0000313" key="4">
    <source>
        <dbReference type="Proteomes" id="UP000521868"/>
    </source>
</evidence>
<dbReference type="SUPFAM" id="SSF47413">
    <property type="entry name" value="lambda repressor-like DNA-binding domains"/>
    <property type="match status" value="1"/>
</dbReference>
<reference evidence="3 4" key="1">
    <citation type="journal article" date="2020" name="Nature">
        <title>Bacterial chemolithoautotrophy via manganese oxidation.</title>
        <authorList>
            <person name="Yu H."/>
            <person name="Leadbetter J.R."/>
        </authorList>
    </citation>
    <scope>NUCLEOTIDE SEQUENCE [LARGE SCALE GENOMIC DNA]</scope>
    <source>
        <strain evidence="3 4">RBP-1</strain>
    </source>
</reference>
<dbReference type="Pfam" id="PF13560">
    <property type="entry name" value="HTH_31"/>
    <property type="match status" value="1"/>
</dbReference>
<gene>
    <name evidence="3" type="ORF">RAMLITH_22620</name>
</gene>
<keyword evidence="4" id="KW-1185">Reference proteome</keyword>
<dbReference type="EMBL" id="VTOX01000011">
    <property type="protein sequence ID" value="NKE68619.1"/>
    <property type="molecule type" value="Genomic_DNA"/>
</dbReference>
<dbReference type="RefSeq" id="WP_168109745.1">
    <property type="nucleotide sequence ID" value="NZ_VTOX01000011.1"/>
</dbReference>
<evidence type="ECO:0000259" key="2">
    <source>
        <dbReference type="PROSITE" id="PS50943"/>
    </source>
</evidence>
<organism evidence="3 4">
    <name type="scientific">Ramlibacter lithotrophicus</name>
    <dbReference type="NCBI Taxonomy" id="2606681"/>
    <lineage>
        <taxon>Bacteria</taxon>
        <taxon>Pseudomonadati</taxon>
        <taxon>Pseudomonadota</taxon>
        <taxon>Betaproteobacteria</taxon>
        <taxon>Burkholderiales</taxon>
        <taxon>Comamonadaceae</taxon>
        <taxon>Ramlibacter</taxon>
    </lineage>
</organism>
<evidence type="ECO:0000313" key="3">
    <source>
        <dbReference type="EMBL" id="NKE68619.1"/>
    </source>
</evidence>
<dbReference type="Proteomes" id="UP000521868">
    <property type="component" value="Unassembled WGS sequence"/>
</dbReference>
<comment type="caution">
    <text evidence="3">The sequence shown here is derived from an EMBL/GenBank/DDBJ whole genome shotgun (WGS) entry which is preliminary data.</text>
</comment>
<dbReference type="CDD" id="cd00093">
    <property type="entry name" value="HTH_XRE"/>
    <property type="match status" value="1"/>
</dbReference>
<dbReference type="InterPro" id="IPR001387">
    <property type="entry name" value="Cro/C1-type_HTH"/>
</dbReference>
<dbReference type="InterPro" id="IPR010982">
    <property type="entry name" value="Lambda_DNA-bd_dom_sf"/>
</dbReference>
<dbReference type="SMART" id="SM00530">
    <property type="entry name" value="HTH_XRE"/>
    <property type="match status" value="1"/>
</dbReference>
<proteinExistence type="predicted"/>
<feature type="domain" description="HTH cro/C1-type" evidence="2">
    <location>
        <begin position="84"/>
        <end position="130"/>
    </location>
</feature>